<protein>
    <submittedName>
        <fullName evidence="2">Cyclase/dehydrase</fullName>
    </submittedName>
</protein>
<evidence type="ECO:0000259" key="1">
    <source>
        <dbReference type="Pfam" id="PF03364"/>
    </source>
</evidence>
<dbReference type="CDD" id="cd08866">
    <property type="entry name" value="SRPBCC_11"/>
    <property type="match status" value="1"/>
</dbReference>
<name>A0A1Z4GBR5_9CYAN</name>
<dbReference type="OrthoDB" id="539556at2"/>
<accession>A0A1Z4GBR5</accession>
<sequence>MTEQNNSTANLDFNTAIDDTSLEDNLAVDSANFPPVAVQIEKIAERQRQISAKIHIPHSVERIWQVLTDYEALVDFIPNLAKSRLMEHPQGGIRLEQVGSQRLLNVNFCARVVLDLEEHFPKQITFSMVEGDFKGFSGSWKLEPCSVDGITGTNLCYTIQVWPKLTMPVTIIERRLSKDLQLNLLAIYQRIAQLA</sequence>
<dbReference type="Pfam" id="PF03364">
    <property type="entry name" value="Polyketide_cyc"/>
    <property type="match status" value="1"/>
</dbReference>
<dbReference type="PANTHER" id="PTHR34060:SF1">
    <property type="entry name" value="POLYKETIDE CYCLASE _ DEHYDRASE AND LIPID TRANSPORT PROTEIN"/>
    <property type="match status" value="1"/>
</dbReference>
<dbReference type="InterPro" id="IPR005031">
    <property type="entry name" value="COQ10_START"/>
</dbReference>
<dbReference type="SUPFAM" id="SSF55961">
    <property type="entry name" value="Bet v1-like"/>
    <property type="match status" value="1"/>
</dbReference>
<dbReference type="PANTHER" id="PTHR34060">
    <property type="entry name" value="POLYKETIDE CYCLASE / DEHYDRASE AND LIPID TRANSPORT PROTEIN"/>
    <property type="match status" value="1"/>
</dbReference>
<feature type="domain" description="Coenzyme Q-binding protein COQ10 START" evidence="1">
    <location>
        <begin position="56"/>
        <end position="182"/>
    </location>
</feature>
<dbReference type="AlphaFoldDB" id="A0A1Z4GBR5"/>
<gene>
    <name evidence="2" type="ORF">NIES21_05360</name>
</gene>
<dbReference type="Proteomes" id="UP000218287">
    <property type="component" value="Chromosome"/>
</dbReference>
<evidence type="ECO:0000313" key="3">
    <source>
        <dbReference type="Proteomes" id="UP000218287"/>
    </source>
</evidence>
<dbReference type="Gene3D" id="3.30.530.20">
    <property type="match status" value="1"/>
</dbReference>
<keyword evidence="3" id="KW-1185">Reference proteome</keyword>
<reference evidence="2 3" key="1">
    <citation type="submission" date="2017-06" db="EMBL/GenBank/DDBJ databases">
        <title>Genome sequencing of cyanobaciteial culture collection at National Institute for Environmental Studies (NIES).</title>
        <authorList>
            <person name="Hirose Y."/>
            <person name="Shimura Y."/>
            <person name="Fujisawa T."/>
            <person name="Nakamura Y."/>
            <person name="Kawachi M."/>
        </authorList>
    </citation>
    <scope>NUCLEOTIDE SEQUENCE [LARGE SCALE GENOMIC DNA]</scope>
    <source>
        <strain evidence="2 3">NIES-21</strain>
    </source>
</reference>
<proteinExistence type="predicted"/>
<evidence type="ECO:0000313" key="2">
    <source>
        <dbReference type="EMBL" id="BAY14776.1"/>
    </source>
</evidence>
<dbReference type="EMBL" id="AP018174">
    <property type="protein sequence ID" value="BAY14776.1"/>
    <property type="molecule type" value="Genomic_DNA"/>
</dbReference>
<organism evidence="2 3">
    <name type="scientific">Anabaenopsis circularis NIES-21</name>
    <dbReference type="NCBI Taxonomy" id="1085406"/>
    <lineage>
        <taxon>Bacteria</taxon>
        <taxon>Bacillati</taxon>
        <taxon>Cyanobacteriota</taxon>
        <taxon>Cyanophyceae</taxon>
        <taxon>Nostocales</taxon>
        <taxon>Nodulariaceae</taxon>
        <taxon>Anabaenopsis</taxon>
    </lineage>
</organism>
<dbReference type="InterPro" id="IPR023393">
    <property type="entry name" value="START-like_dom_sf"/>
</dbReference>